<keyword evidence="4" id="KW-1185">Reference proteome</keyword>
<dbReference type="Proteomes" id="UP001519460">
    <property type="component" value="Unassembled WGS sequence"/>
</dbReference>
<dbReference type="AlphaFoldDB" id="A0ABD0LNM2"/>
<evidence type="ECO:0000256" key="1">
    <source>
        <dbReference type="SAM" id="MobiDB-lite"/>
    </source>
</evidence>
<proteinExistence type="predicted"/>
<sequence>IIACATAFSILIGVTVIVLRATTPPEPSRPQPGPISLTTCSGDSVPDSDISAVTDEIKFLNRSAGTLKRRAEGLLLNVFEELEKHELPKPNVSCQDVLDILGSPYDFKSDDPLDLGQWLQEGLNIRSKFAAYYNESISMQIVPVPKIMKGKESVAQHLRMLFSASLLHTLGCSTPAPSTVNVTTDLRVDYAVSSCTVEFAEHLIQQCNRIAADVDKNNKN</sequence>
<feature type="non-terminal residue" evidence="3">
    <location>
        <position position="1"/>
    </location>
</feature>
<feature type="region of interest" description="Disordered" evidence="1">
    <location>
        <begin position="23"/>
        <end position="43"/>
    </location>
</feature>
<keyword evidence="2" id="KW-0732">Signal</keyword>
<protein>
    <submittedName>
        <fullName evidence="3">Uncharacterized protein</fullName>
    </submittedName>
</protein>
<dbReference type="EMBL" id="JACVVK020000035">
    <property type="protein sequence ID" value="KAK7500775.1"/>
    <property type="molecule type" value="Genomic_DNA"/>
</dbReference>
<gene>
    <name evidence="3" type="ORF">BaRGS_00008019</name>
</gene>
<evidence type="ECO:0000256" key="2">
    <source>
        <dbReference type="SAM" id="SignalP"/>
    </source>
</evidence>
<organism evidence="3 4">
    <name type="scientific">Batillaria attramentaria</name>
    <dbReference type="NCBI Taxonomy" id="370345"/>
    <lineage>
        <taxon>Eukaryota</taxon>
        <taxon>Metazoa</taxon>
        <taxon>Spiralia</taxon>
        <taxon>Lophotrochozoa</taxon>
        <taxon>Mollusca</taxon>
        <taxon>Gastropoda</taxon>
        <taxon>Caenogastropoda</taxon>
        <taxon>Sorbeoconcha</taxon>
        <taxon>Cerithioidea</taxon>
        <taxon>Batillariidae</taxon>
        <taxon>Batillaria</taxon>
    </lineage>
</organism>
<evidence type="ECO:0000313" key="4">
    <source>
        <dbReference type="Proteomes" id="UP001519460"/>
    </source>
</evidence>
<accession>A0ABD0LNM2</accession>
<evidence type="ECO:0000313" key="3">
    <source>
        <dbReference type="EMBL" id="KAK7500775.1"/>
    </source>
</evidence>
<feature type="signal peptide" evidence="2">
    <location>
        <begin position="1"/>
        <end position="21"/>
    </location>
</feature>
<comment type="caution">
    <text evidence="3">The sequence shown here is derived from an EMBL/GenBank/DDBJ whole genome shotgun (WGS) entry which is preliminary data.</text>
</comment>
<feature type="chain" id="PRO_5044753583" evidence="2">
    <location>
        <begin position="22"/>
        <end position="220"/>
    </location>
</feature>
<reference evidence="3 4" key="1">
    <citation type="journal article" date="2023" name="Sci. Data">
        <title>Genome assembly of the Korean intertidal mud-creeper Batillaria attramentaria.</title>
        <authorList>
            <person name="Patra A.K."/>
            <person name="Ho P.T."/>
            <person name="Jun S."/>
            <person name="Lee S.J."/>
            <person name="Kim Y."/>
            <person name="Won Y.J."/>
        </authorList>
    </citation>
    <scope>NUCLEOTIDE SEQUENCE [LARGE SCALE GENOMIC DNA]</scope>
    <source>
        <strain evidence="3">Wonlab-2016</strain>
    </source>
</reference>
<name>A0ABD0LNM2_9CAEN</name>
<feature type="compositionally biased region" description="Pro residues" evidence="1">
    <location>
        <begin position="24"/>
        <end position="33"/>
    </location>
</feature>